<feature type="transmembrane region" description="Helical" evidence="1">
    <location>
        <begin position="30"/>
        <end position="53"/>
    </location>
</feature>
<evidence type="ECO:0000313" key="2">
    <source>
        <dbReference type="EMBL" id="RWX48098.1"/>
    </source>
</evidence>
<dbReference type="EMBL" id="MTKO01000007">
    <property type="protein sequence ID" value="RWX48098.1"/>
    <property type="molecule type" value="Genomic_DNA"/>
</dbReference>
<name>A0A3S3R1V5_9BACT</name>
<sequence length="79" mass="9483">MRCFSWCLLGRALLLAPRRRCCLSGWSSLLNLFDFLCLFFFFDFLSLISLLALSRSRFPRSYRFNCCLLCLYRLGLYRF</sequence>
<keyword evidence="1" id="KW-0472">Membrane</keyword>
<dbReference type="AlphaFoldDB" id="A0A3S3R1V5"/>
<evidence type="ECO:0000313" key="3">
    <source>
        <dbReference type="Proteomes" id="UP000287853"/>
    </source>
</evidence>
<dbReference type="Proteomes" id="UP000287853">
    <property type="component" value="Unassembled WGS sequence"/>
</dbReference>
<keyword evidence="3" id="KW-1185">Reference proteome</keyword>
<protein>
    <submittedName>
        <fullName evidence="2">Uncharacterized protein</fullName>
    </submittedName>
</protein>
<reference evidence="2 3" key="1">
    <citation type="submission" date="2017-01" db="EMBL/GenBank/DDBJ databases">
        <title>The cable genome- insights into the physiology and evolution of filamentous bacteria capable of sulfide oxidation via long distance electron transfer.</title>
        <authorList>
            <person name="Schreiber L."/>
            <person name="Bjerg J.T."/>
            <person name="Boggild A."/>
            <person name="Van De Vossenberg J."/>
            <person name="Meysman F."/>
            <person name="Nielsen L.P."/>
            <person name="Schramm A."/>
            <person name="Kjeldsen K.U."/>
        </authorList>
    </citation>
    <scope>NUCLEOTIDE SEQUENCE [LARGE SCALE GENOMIC DNA]</scope>
    <source>
        <strain evidence="2">MCF</strain>
    </source>
</reference>
<keyword evidence="1" id="KW-1133">Transmembrane helix</keyword>
<keyword evidence="1" id="KW-0812">Transmembrane</keyword>
<comment type="caution">
    <text evidence="2">The sequence shown here is derived from an EMBL/GenBank/DDBJ whole genome shotgun (WGS) entry which is preliminary data.</text>
</comment>
<proteinExistence type="predicted"/>
<accession>A0A3S3R1V5</accession>
<gene>
    <name evidence="2" type="ORF">H206_05328</name>
</gene>
<organism evidence="2 3">
    <name type="scientific">Candidatus Electrothrix aarhusensis</name>
    <dbReference type="NCBI Taxonomy" id="1859131"/>
    <lineage>
        <taxon>Bacteria</taxon>
        <taxon>Pseudomonadati</taxon>
        <taxon>Thermodesulfobacteriota</taxon>
        <taxon>Desulfobulbia</taxon>
        <taxon>Desulfobulbales</taxon>
        <taxon>Desulfobulbaceae</taxon>
        <taxon>Candidatus Electrothrix</taxon>
    </lineage>
</organism>
<evidence type="ECO:0000256" key="1">
    <source>
        <dbReference type="SAM" id="Phobius"/>
    </source>
</evidence>